<dbReference type="PANTHER" id="PTHR39210:SF1">
    <property type="entry name" value="HEPARIN-SULFATE LYASE"/>
    <property type="match status" value="1"/>
</dbReference>
<feature type="domain" description="Heparinase II/III-like C-terminal" evidence="6">
    <location>
        <begin position="398"/>
        <end position="603"/>
    </location>
</feature>
<evidence type="ECO:0000313" key="10">
    <source>
        <dbReference type="Proteomes" id="UP000421791"/>
    </source>
</evidence>
<evidence type="ECO:0000256" key="4">
    <source>
        <dbReference type="ARBA" id="ARBA00023239"/>
    </source>
</evidence>
<gene>
    <name evidence="9" type="ORF">F2Z09_07660</name>
    <name evidence="8" type="ORF">F2Z22_10835</name>
</gene>
<evidence type="ECO:0000313" key="8">
    <source>
        <dbReference type="EMBL" id="KAA5230158.1"/>
    </source>
</evidence>
<dbReference type="InterPro" id="IPR031680">
    <property type="entry name" value="Hepar_II_III_N"/>
</dbReference>
<organism evidence="8 10">
    <name type="scientific">Bacteroides finegoldii</name>
    <dbReference type="NCBI Taxonomy" id="338188"/>
    <lineage>
        <taxon>Bacteria</taxon>
        <taxon>Pseudomonadati</taxon>
        <taxon>Bacteroidota</taxon>
        <taxon>Bacteroidia</taxon>
        <taxon>Bacteroidales</taxon>
        <taxon>Bacteroidaceae</taxon>
        <taxon>Bacteroides</taxon>
    </lineage>
</organism>
<dbReference type="InterPro" id="IPR054646">
    <property type="entry name" value="HepC"/>
</dbReference>
<keyword evidence="2 5" id="KW-0732">Signal</keyword>
<keyword evidence="3" id="KW-0574">Periplasm</keyword>
<dbReference type="Gene3D" id="2.70.98.70">
    <property type="match status" value="1"/>
</dbReference>
<dbReference type="GeneID" id="92987305"/>
<dbReference type="EMBL" id="VWAG01000009">
    <property type="protein sequence ID" value="KAA5258566.1"/>
    <property type="molecule type" value="Genomic_DNA"/>
</dbReference>
<evidence type="ECO:0000259" key="6">
    <source>
        <dbReference type="Pfam" id="PF07940"/>
    </source>
</evidence>
<dbReference type="GO" id="GO:0016829">
    <property type="term" value="F:lyase activity"/>
    <property type="evidence" value="ECO:0007669"/>
    <property type="project" value="UniProtKB-KW"/>
</dbReference>
<reference evidence="10 11" key="1">
    <citation type="journal article" date="2019" name="Nat. Med.">
        <title>A library of human gut bacterial isolates paired with longitudinal multiomics data enables mechanistic microbiome research.</title>
        <authorList>
            <person name="Poyet M."/>
            <person name="Groussin M."/>
            <person name="Gibbons S.M."/>
            <person name="Avila-Pacheco J."/>
            <person name="Jiang X."/>
            <person name="Kearney S.M."/>
            <person name="Perrotta A.R."/>
            <person name="Berdy B."/>
            <person name="Zhao S."/>
            <person name="Lieberman T.D."/>
            <person name="Swanson P.K."/>
            <person name="Smith M."/>
            <person name="Roesemann S."/>
            <person name="Alexander J.E."/>
            <person name="Rich S.A."/>
            <person name="Livny J."/>
            <person name="Vlamakis H."/>
            <person name="Clish C."/>
            <person name="Bullock K."/>
            <person name="Deik A."/>
            <person name="Scott J."/>
            <person name="Pierce K.A."/>
            <person name="Xavier R.J."/>
            <person name="Alm E.J."/>
        </authorList>
    </citation>
    <scope>NUCLEOTIDE SEQUENCE [LARGE SCALE GENOMIC DNA]</scope>
    <source>
        <strain evidence="9 11">BIOML-A2</strain>
        <strain evidence="8 10">BIOML-A6</strain>
    </source>
</reference>
<sequence>MKKITLFLLCAWLLTGYTIEVNAQTSVNEKIFSLLNLNYPGLEQVKALYQAQKQEEAAQALLSYYRERKNIHHPDINLENIRLSPQDKKRADDAMQHIFYGQEGYEPTFYGKDINWKYWPIKDNEVRWMLHRHKWFIPMGYAYRASKDEKYAKEWAFQYMDWIKKNPLLEIPKEEYEILDNSTLQDEAENNRFAWRPLEVSDRLQAQLIQFLLFLPAQSFTPEFLTEFLWNYHRHALFLSKNYSKQGNHLLFEAQRMLYAGTFFPEFKDAAQWRKSGIDVLNHEIQIQVYPDGGQYELDPHYHLATINIFYYALNMGTVNGFRNEFPQSYIDTIERMIMFYANICFPDYSNPCFSDAILTGKQPTINYYKKWSALFPDNQAIRYFATEGKEGKRPDYLSKGFTTSGFFIFRNSWGQDAIQMVVKAGPKGEWHCQPDNGTFELWFNGKNLFPDSGSYVFAGDEEVMRLRNWFRATAVHNTLTLDNRTIEVTESVTKLWQPEGNTQILVTENPGYKDLKHRRSVFFVDNSFFVIVDEAIGKAKGTVNLHYQFCEGETALDSQKMSLTTALENESNVKLQCFSTDKMKVVKEEGWYSTGYRQRSERPAIAFNIEKKDDKPVRYITVIYPFKDKNNKDKFNARFKNKKFNENELEIEVKVNGKSRVLGYKL</sequence>
<dbReference type="GO" id="GO:0042597">
    <property type="term" value="C:periplasmic space"/>
    <property type="evidence" value="ECO:0007669"/>
    <property type="project" value="UniProtKB-SubCell"/>
</dbReference>
<keyword evidence="4" id="KW-0456">Lyase</keyword>
<dbReference type="Gene3D" id="1.50.10.100">
    <property type="entry name" value="Chondroitin AC/alginate lyase"/>
    <property type="match status" value="1"/>
</dbReference>
<evidence type="ECO:0000313" key="11">
    <source>
        <dbReference type="Proteomes" id="UP000440198"/>
    </source>
</evidence>
<dbReference type="Proteomes" id="UP000421791">
    <property type="component" value="Unassembled WGS sequence"/>
</dbReference>
<dbReference type="InterPro" id="IPR008929">
    <property type="entry name" value="Chondroitin_lyas"/>
</dbReference>
<dbReference type="AlphaFoldDB" id="A0A7J4YNT5"/>
<evidence type="ECO:0000256" key="3">
    <source>
        <dbReference type="ARBA" id="ARBA00022764"/>
    </source>
</evidence>
<dbReference type="Proteomes" id="UP000440198">
    <property type="component" value="Unassembled WGS sequence"/>
</dbReference>
<dbReference type="Pfam" id="PF16889">
    <property type="entry name" value="Hepar_II_III_N"/>
    <property type="match status" value="1"/>
</dbReference>
<dbReference type="Pfam" id="PF07940">
    <property type="entry name" value="Hepar_II_III_C"/>
    <property type="match status" value="1"/>
</dbReference>
<feature type="signal peptide" evidence="5">
    <location>
        <begin position="1"/>
        <end position="23"/>
    </location>
</feature>
<dbReference type="SUPFAM" id="SSF48230">
    <property type="entry name" value="Chondroitin AC/alginate lyase"/>
    <property type="match status" value="1"/>
</dbReference>
<feature type="chain" id="PRO_5044658475" evidence="5">
    <location>
        <begin position="24"/>
        <end position="667"/>
    </location>
</feature>
<proteinExistence type="predicted"/>
<keyword evidence="11" id="KW-1185">Reference proteome</keyword>
<name>A0A7J4YNT5_9BACE</name>
<dbReference type="NCBIfam" id="NF045573">
    <property type="entry name" value="Hepsulflyase_CFB"/>
    <property type="match status" value="1"/>
</dbReference>
<dbReference type="EMBL" id="VWAK01000015">
    <property type="protein sequence ID" value="KAA5230158.1"/>
    <property type="molecule type" value="Genomic_DNA"/>
</dbReference>
<dbReference type="RefSeq" id="WP_007756749.1">
    <property type="nucleotide sequence ID" value="NZ_JADOZO010000359.1"/>
</dbReference>
<evidence type="ECO:0000256" key="2">
    <source>
        <dbReference type="ARBA" id="ARBA00022729"/>
    </source>
</evidence>
<evidence type="ECO:0000259" key="7">
    <source>
        <dbReference type="Pfam" id="PF16889"/>
    </source>
</evidence>
<feature type="domain" description="Heparin-sulfate lyase N-terminal" evidence="7">
    <location>
        <begin position="31"/>
        <end position="384"/>
    </location>
</feature>
<evidence type="ECO:0000256" key="1">
    <source>
        <dbReference type="ARBA" id="ARBA00004418"/>
    </source>
</evidence>
<dbReference type="PANTHER" id="PTHR39210">
    <property type="entry name" value="HEPARIN-SULFATE LYASE"/>
    <property type="match status" value="1"/>
</dbReference>
<comment type="caution">
    <text evidence="8">The sequence shown here is derived from an EMBL/GenBank/DDBJ whole genome shotgun (WGS) entry which is preliminary data.</text>
</comment>
<accession>A0A7J4YNT5</accession>
<evidence type="ECO:0000313" key="9">
    <source>
        <dbReference type="EMBL" id="KAA5258566.1"/>
    </source>
</evidence>
<evidence type="ECO:0000256" key="5">
    <source>
        <dbReference type="SAM" id="SignalP"/>
    </source>
</evidence>
<comment type="subcellular location">
    <subcellularLocation>
        <location evidence="1">Periplasm</location>
    </subcellularLocation>
</comment>
<protein>
    <submittedName>
        <fullName evidence="8">Heparinase</fullName>
    </submittedName>
</protein>
<dbReference type="InterPro" id="IPR012480">
    <property type="entry name" value="Hepar_II_III_C"/>
</dbReference>